<feature type="domain" description="VOC" evidence="1">
    <location>
        <begin position="186"/>
        <end position="314"/>
    </location>
</feature>
<dbReference type="InterPro" id="IPR052537">
    <property type="entry name" value="Extradiol_RC_dioxygenase"/>
</dbReference>
<proteinExistence type="predicted"/>
<dbReference type="OrthoDB" id="9785698at2"/>
<sequence>MSILGLHHITIVSADAQRTVDFYTGVLGLRLVKQTVNFDDPGSYHLYFGDAHGSAGTIITFFEWPRAPRGATGLGGTHHLALSVANEQALLKWKRRLLDAKVRVNGPYDRNYFKSLYFRDPDGTILEIATKGPGWTVDEPLESLGQKAMLPPMELMSINRNECDIATINWPEPVPEITADMSLHEGLHHISAIGASVERSHEFYAGVLGLQRVKMTYNFDDPTAAHWYWGADNGRPGTLMTYFERDPAHTRPVRMGAGQTHHIAFAVANDDEQLAWRERLLSFGKRVSPVQDRTYFKSIYTNDPDGHIIELATLGPGFAVDEPVEQLGKTLKLPPWLEQQRSLIEEHLTPLVIPCSTLAVVEQTHAF</sequence>
<dbReference type="PANTHER" id="PTHR36110">
    <property type="entry name" value="RING-CLEAVING DIOXYGENASE MHQE-RELATED"/>
    <property type="match status" value="1"/>
</dbReference>
<name>A0A0P6YHI8_9CHLR</name>
<dbReference type="Pfam" id="PF00903">
    <property type="entry name" value="Glyoxalase"/>
    <property type="match status" value="2"/>
</dbReference>
<comment type="caution">
    <text evidence="2">The sequence shown here is derived from an EMBL/GenBank/DDBJ whole genome shotgun (WGS) entry which is preliminary data.</text>
</comment>
<dbReference type="InterPro" id="IPR037523">
    <property type="entry name" value="VOC_core"/>
</dbReference>
<dbReference type="SUPFAM" id="SSF54593">
    <property type="entry name" value="Glyoxalase/Bleomycin resistance protein/Dihydroxybiphenyl dioxygenase"/>
    <property type="match status" value="2"/>
</dbReference>
<evidence type="ECO:0000313" key="3">
    <source>
        <dbReference type="Proteomes" id="UP000050277"/>
    </source>
</evidence>
<dbReference type="InterPro" id="IPR029068">
    <property type="entry name" value="Glyas_Bleomycin-R_OHBP_Dase"/>
</dbReference>
<evidence type="ECO:0000259" key="1">
    <source>
        <dbReference type="PROSITE" id="PS51819"/>
    </source>
</evidence>
<dbReference type="Proteomes" id="UP000050277">
    <property type="component" value="Unassembled WGS sequence"/>
</dbReference>
<dbReference type="STRING" id="70996.SE18_09785"/>
<dbReference type="PANTHER" id="PTHR36110:SF2">
    <property type="entry name" value="RING-CLEAVING DIOXYGENASE MHQE-RELATED"/>
    <property type="match status" value="1"/>
</dbReference>
<keyword evidence="3" id="KW-1185">Reference proteome</keyword>
<reference evidence="2 3" key="1">
    <citation type="submission" date="2015-07" db="EMBL/GenBank/DDBJ databases">
        <title>Whole genome sequence of Herpetosiphon geysericola DSM 7119.</title>
        <authorList>
            <person name="Hemp J."/>
            <person name="Ward L.M."/>
            <person name="Pace L.A."/>
            <person name="Fischer W.W."/>
        </authorList>
    </citation>
    <scope>NUCLEOTIDE SEQUENCE [LARGE SCALE GENOMIC DNA]</scope>
    <source>
        <strain evidence="2 3">DSM 7119</strain>
    </source>
</reference>
<dbReference type="PROSITE" id="PS51819">
    <property type="entry name" value="VOC"/>
    <property type="match status" value="2"/>
</dbReference>
<feature type="domain" description="VOC" evidence="1">
    <location>
        <begin position="5"/>
        <end position="131"/>
    </location>
</feature>
<organism evidence="2 3">
    <name type="scientific">Herpetosiphon geysericola</name>
    <dbReference type="NCBI Taxonomy" id="70996"/>
    <lineage>
        <taxon>Bacteria</taxon>
        <taxon>Bacillati</taxon>
        <taxon>Chloroflexota</taxon>
        <taxon>Chloroflexia</taxon>
        <taxon>Herpetosiphonales</taxon>
        <taxon>Herpetosiphonaceae</taxon>
        <taxon>Herpetosiphon</taxon>
    </lineage>
</organism>
<protein>
    <submittedName>
        <fullName evidence="2">Glyoxalase</fullName>
    </submittedName>
</protein>
<dbReference type="RefSeq" id="WP_054534260.1">
    <property type="nucleotide sequence ID" value="NZ_LGKP01000015.1"/>
</dbReference>
<dbReference type="Gene3D" id="3.10.180.10">
    <property type="entry name" value="2,3-Dihydroxybiphenyl 1,2-Dioxygenase, domain 1"/>
    <property type="match status" value="2"/>
</dbReference>
<dbReference type="AlphaFoldDB" id="A0A0P6YHI8"/>
<gene>
    <name evidence="2" type="ORF">SE18_09785</name>
</gene>
<dbReference type="EMBL" id="LGKP01000015">
    <property type="protein sequence ID" value="KPL88939.1"/>
    <property type="molecule type" value="Genomic_DNA"/>
</dbReference>
<accession>A0A0P6YHI8</accession>
<dbReference type="InterPro" id="IPR004360">
    <property type="entry name" value="Glyas_Fos-R_dOase_dom"/>
</dbReference>
<dbReference type="PATRIC" id="fig|70996.4.peg.4520"/>
<evidence type="ECO:0000313" key="2">
    <source>
        <dbReference type="EMBL" id="KPL88939.1"/>
    </source>
</evidence>